<dbReference type="EMBL" id="BARU01031047">
    <property type="protein sequence ID" value="GAH70218.1"/>
    <property type="molecule type" value="Genomic_DNA"/>
</dbReference>
<dbReference type="AlphaFoldDB" id="X1JKE0"/>
<name>X1JKE0_9ZZZZ</name>
<comment type="caution">
    <text evidence="1">The sequence shown here is derived from an EMBL/GenBank/DDBJ whole genome shotgun (WGS) entry which is preliminary data.</text>
</comment>
<organism evidence="1">
    <name type="scientific">marine sediment metagenome</name>
    <dbReference type="NCBI Taxonomy" id="412755"/>
    <lineage>
        <taxon>unclassified sequences</taxon>
        <taxon>metagenomes</taxon>
        <taxon>ecological metagenomes</taxon>
    </lineage>
</organism>
<protein>
    <submittedName>
        <fullName evidence="1">Uncharacterized protein</fullName>
    </submittedName>
</protein>
<reference evidence="1" key="1">
    <citation type="journal article" date="2014" name="Front. Microbiol.">
        <title>High frequency of phylogenetically diverse reductive dehalogenase-homologous genes in deep subseafloor sedimentary metagenomes.</title>
        <authorList>
            <person name="Kawai M."/>
            <person name="Futagami T."/>
            <person name="Toyoda A."/>
            <person name="Takaki Y."/>
            <person name="Nishi S."/>
            <person name="Hori S."/>
            <person name="Arai W."/>
            <person name="Tsubouchi T."/>
            <person name="Morono Y."/>
            <person name="Uchiyama I."/>
            <person name="Ito T."/>
            <person name="Fujiyama A."/>
            <person name="Inagaki F."/>
            <person name="Takami H."/>
        </authorList>
    </citation>
    <scope>NUCLEOTIDE SEQUENCE</scope>
    <source>
        <strain evidence="1">Expedition CK06-06</strain>
    </source>
</reference>
<gene>
    <name evidence="1" type="ORF">S03H2_49161</name>
</gene>
<sequence>LIKIFTFMSRLPGFMIAYSSYGCLRMVRTLVKKSGPELQQPKSKYFNSDSCAIPKRLSARIMARTETFGGAAQ</sequence>
<accession>X1JKE0</accession>
<evidence type="ECO:0000313" key="1">
    <source>
        <dbReference type="EMBL" id="GAH70218.1"/>
    </source>
</evidence>
<feature type="non-terminal residue" evidence="1">
    <location>
        <position position="1"/>
    </location>
</feature>
<proteinExistence type="predicted"/>